<evidence type="ECO:0000256" key="5">
    <source>
        <dbReference type="ARBA" id="ARBA00022723"/>
    </source>
</evidence>
<keyword evidence="10" id="KW-1185">Reference proteome</keyword>
<evidence type="ECO:0008006" key="11">
    <source>
        <dbReference type="Google" id="ProtNLM"/>
    </source>
</evidence>
<gene>
    <name evidence="9" type="ORF">BN946_scf184727.g4</name>
</gene>
<protein>
    <recommendedName>
        <fullName evidence="11">Cytochrome P450</fullName>
    </recommendedName>
</protein>
<evidence type="ECO:0000256" key="1">
    <source>
        <dbReference type="ARBA" id="ARBA00001971"/>
    </source>
</evidence>
<accession>A0A060SU71</accession>
<evidence type="ECO:0000256" key="3">
    <source>
        <dbReference type="ARBA" id="ARBA00010617"/>
    </source>
</evidence>
<dbReference type="OrthoDB" id="1470350at2759"/>
<dbReference type="AlphaFoldDB" id="A0A060SU71"/>
<dbReference type="InterPro" id="IPR036396">
    <property type="entry name" value="Cyt_P450_sf"/>
</dbReference>
<dbReference type="HOGENOM" id="CLU_001570_5_11_1"/>
<reference evidence="9" key="1">
    <citation type="submission" date="2014-01" db="EMBL/GenBank/DDBJ databases">
        <title>The genome of the white-rot fungus Pycnoporus cinnabarinus: a basidiomycete model with a versatile arsenal for lignocellulosic biomass breakdown.</title>
        <authorList>
            <person name="Levasseur A."/>
            <person name="Lomascolo A."/>
            <person name="Ruiz-Duenas F.J."/>
            <person name="Uzan E."/>
            <person name="Piumi F."/>
            <person name="Kues U."/>
            <person name="Ram A.F.J."/>
            <person name="Murat C."/>
            <person name="Haon M."/>
            <person name="Benoit I."/>
            <person name="Arfi Y."/>
            <person name="Chevret D."/>
            <person name="Drula E."/>
            <person name="Kwon M.J."/>
            <person name="Gouret P."/>
            <person name="Lesage-Meessen L."/>
            <person name="Lombard V."/>
            <person name="Mariette J."/>
            <person name="Noirot C."/>
            <person name="Park J."/>
            <person name="Patyshakuliyeva A."/>
            <person name="Wieneger R.A.B."/>
            <person name="Wosten H.A.B."/>
            <person name="Martin F."/>
            <person name="Coutinho P.M."/>
            <person name="de Vries R."/>
            <person name="Martinez A.T."/>
            <person name="Klopp C."/>
            <person name="Pontarotti P."/>
            <person name="Henrissat B."/>
            <person name="Record E."/>
        </authorList>
    </citation>
    <scope>NUCLEOTIDE SEQUENCE [LARGE SCALE GENOMIC DNA]</scope>
    <source>
        <strain evidence="9">BRFM137</strain>
    </source>
</reference>
<dbReference type="InterPro" id="IPR050121">
    <property type="entry name" value="Cytochrome_P450_monoxygenase"/>
</dbReference>
<keyword evidence="6" id="KW-0560">Oxidoreductase</keyword>
<evidence type="ECO:0000256" key="8">
    <source>
        <dbReference type="ARBA" id="ARBA00023033"/>
    </source>
</evidence>
<evidence type="ECO:0000256" key="4">
    <source>
        <dbReference type="ARBA" id="ARBA00022617"/>
    </source>
</evidence>
<keyword evidence="4" id="KW-0349">Heme</keyword>
<evidence type="ECO:0000256" key="6">
    <source>
        <dbReference type="ARBA" id="ARBA00023002"/>
    </source>
</evidence>
<evidence type="ECO:0000256" key="2">
    <source>
        <dbReference type="ARBA" id="ARBA00005179"/>
    </source>
</evidence>
<evidence type="ECO:0000313" key="10">
    <source>
        <dbReference type="Proteomes" id="UP000029665"/>
    </source>
</evidence>
<dbReference type="EMBL" id="CCBP010000550">
    <property type="protein sequence ID" value="CDO77915.1"/>
    <property type="molecule type" value="Genomic_DNA"/>
</dbReference>
<evidence type="ECO:0000313" key="9">
    <source>
        <dbReference type="EMBL" id="CDO77915.1"/>
    </source>
</evidence>
<dbReference type="Pfam" id="PF00067">
    <property type="entry name" value="p450"/>
    <property type="match status" value="1"/>
</dbReference>
<dbReference type="Gene3D" id="1.10.630.10">
    <property type="entry name" value="Cytochrome P450"/>
    <property type="match status" value="1"/>
</dbReference>
<sequence length="119" mass="13264">MVIPILAINRDKAIWGEDSFEFRPERWDSLPQAARGVPGIWGHSLTFMGGHHACIGFRFGVNEMKALVFTLLRSLEFKLAVPTLDIVPSPTLLTRPIRASDPESGPQLPVLVRLCSQEE</sequence>
<comment type="similarity">
    <text evidence="3">Belongs to the cytochrome P450 family.</text>
</comment>
<dbReference type="GO" id="GO:0020037">
    <property type="term" value="F:heme binding"/>
    <property type="evidence" value="ECO:0007669"/>
    <property type="project" value="InterPro"/>
</dbReference>
<evidence type="ECO:0000256" key="7">
    <source>
        <dbReference type="ARBA" id="ARBA00023004"/>
    </source>
</evidence>
<keyword evidence="5" id="KW-0479">Metal-binding</keyword>
<organism evidence="9 10">
    <name type="scientific">Pycnoporus cinnabarinus</name>
    <name type="common">Cinnabar-red polypore</name>
    <name type="synonym">Trametes cinnabarina</name>
    <dbReference type="NCBI Taxonomy" id="5643"/>
    <lineage>
        <taxon>Eukaryota</taxon>
        <taxon>Fungi</taxon>
        <taxon>Dikarya</taxon>
        <taxon>Basidiomycota</taxon>
        <taxon>Agaricomycotina</taxon>
        <taxon>Agaricomycetes</taxon>
        <taxon>Polyporales</taxon>
        <taxon>Polyporaceae</taxon>
        <taxon>Trametes</taxon>
    </lineage>
</organism>
<keyword evidence="8" id="KW-0503">Monooxygenase</keyword>
<comment type="caution">
    <text evidence="9">The sequence shown here is derived from an EMBL/GenBank/DDBJ whole genome shotgun (WGS) entry which is preliminary data.</text>
</comment>
<dbReference type="PANTHER" id="PTHR24305">
    <property type="entry name" value="CYTOCHROME P450"/>
    <property type="match status" value="1"/>
</dbReference>
<proteinExistence type="inferred from homology"/>
<dbReference type="PANTHER" id="PTHR24305:SF166">
    <property type="entry name" value="CYTOCHROME P450 12A4, MITOCHONDRIAL-RELATED"/>
    <property type="match status" value="1"/>
</dbReference>
<dbReference type="GO" id="GO:0005506">
    <property type="term" value="F:iron ion binding"/>
    <property type="evidence" value="ECO:0007669"/>
    <property type="project" value="InterPro"/>
</dbReference>
<dbReference type="GO" id="GO:0016705">
    <property type="term" value="F:oxidoreductase activity, acting on paired donors, with incorporation or reduction of molecular oxygen"/>
    <property type="evidence" value="ECO:0007669"/>
    <property type="project" value="InterPro"/>
</dbReference>
<keyword evidence="7" id="KW-0408">Iron</keyword>
<dbReference type="STRING" id="5643.A0A060SU71"/>
<comment type="pathway">
    <text evidence="2">Secondary metabolite biosynthesis.</text>
</comment>
<dbReference type="Proteomes" id="UP000029665">
    <property type="component" value="Unassembled WGS sequence"/>
</dbReference>
<name>A0A060SU71_PYCCI</name>
<dbReference type="OMA" id="HHACIGF"/>
<dbReference type="SUPFAM" id="SSF48264">
    <property type="entry name" value="Cytochrome P450"/>
    <property type="match status" value="1"/>
</dbReference>
<dbReference type="InterPro" id="IPR001128">
    <property type="entry name" value="Cyt_P450"/>
</dbReference>
<dbReference type="GO" id="GO:0004497">
    <property type="term" value="F:monooxygenase activity"/>
    <property type="evidence" value="ECO:0007669"/>
    <property type="project" value="UniProtKB-KW"/>
</dbReference>
<comment type="cofactor">
    <cofactor evidence="1">
        <name>heme</name>
        <dbReference type="ChEBI" id="CHEBI:30413"/>
    </cofactor>
</comment>